<dbReference type="InterPro" id="IPR005644">
    <property type="entry name" value="NolW-like"/>
</dbReference>
<dbReference type="Pfam" id="PF11741">
    <property type="entry name" value="AMIN"/>
    <property type="match status" value="1"/>
</dbReference>
<keyword evidence="4" id="KW-0653">Protein transport</keyword>
<evidence type="ECO:0000256" key="2">
    <source>
        <dbReference type="ARBA" id="ARBA00022448"/>
    </source>
</evidence>
<protein>
    <submittedName>
        <fullName evidence="12">Type IV pilus assembly protein PilQ</fullName>
    </submittedName>
</protein>
<dbReference type="InterPro" id="IPR001775">
    <property type="entry name" value="GspD/PilQ"/>
</dbReference>
<comment type="caution">
    <text evidence="12">The sequence shown here is derived from an EMBL/GenBank/DDBJ whole genome shotgun (WGS) entry which is preliminary data.</text>
</comment>
<evidence type="ECO:0000313" key="12">
    <source>
        <dbReference type="EMBL" id="MBB3167226.1"/>
    </source>
</evidence>
<dbReference type="Pfam" id="PF07660">
    <property type="entry name" value="STN"/>
    <property type="match status" value="1"/>
</dbReference>
<name>A0A839UNA5_9GAMM</name>
<dbReference type="Pfam" id="PF03958">
    <property type="entry name" value="Secretin_N"/>
    <property type="match status" value="1"/>
</dbReference>
<evidence type="ECO:0000256" key="7">
    <source>
        <dbReference type="RuleBase" id="RU004003"/>
    </source>
</evidence>
<dbReference type="GO" id="GO:0009279">
    <property type="term" value="C:cell outer membrane"/>
    <property type="evidence" value="ECO:0007669"/>
    <property type="project" value="UniProtKB-SubCell"/>
</dbReference>
<dbReference type="GO" id="GO:0009306">
    <property type="term" value="P:protein secretion"/>
    <property type="evidence" value="ECO:0007669"/>
    <property type="project" value="InterPro"/>
</dbReference>
<dbReference type="Proteomes" id="UP000559987">
    <property type="component" value="Unassembled WGS sequence"/>
</dbReference>
<feature type="domain" description="Secretin/TonB short N-terminal" evidence="11">
    <location>
        <begin position="314"/>
        <end position="362"/>
    </location>
</feature>
<evidence type="ECO:0000256" key="3">
    <source>
        <dbReference type="ARBA" id="ARBA00022729"/>
    </source>
</evidence>
<keyword evidence="5" id="KW-0472">Membrane</keyword>
<dbReference type="SMART" id="SM00965">
    <property type="entry name" value="STN"/>
    <property type="match status" value="1"/>
</dbReference>
<dbReference type="InterPro" id="IPR011662">
    <property type="entry name" value="Secretin/TonB_short_N"/>
</dbReference>
<dbReference type="Gene3D" id="3.30.1370.130">
    <property type="match status" value="1"/>
</dbReference>
<dbReference type="FunFam" id="3.30.1370.130:FF:000001">
    <property type="entry name" value="Type IV pilus secretin PilQ"/>
    <property type="match status" value="1"/>
</dbReference>
<dbReference type="Gene3D" id="2.60.40.3470">
    <property type="match status" value="1"/>
</dbReference>
<keyword evidence="6" id="KW-0998">Cell outer membrane</keyword>
<dbReference type="EMBL" id="JACHXZ010000001">
    <property type="protein sequence ID" value="MBB3167226.1"/>
    <property type="molecule type" value="Genomic_DNA"/>
</dbReference>
<dbReference type="InterPro" id="IPR051808">
    <property type="entry name" value="Type_IV_pilus_biogenesis"/>
</dbReference>
<dbReference type="AlphaFoldDB" id="A0A839UNA5"/>
<evidence type="ECO:0000313" key="13">
    <source>
        <dbReference type="Proteomes" id="UP000559987"/>
    </source>
</evidence>
<dbReference type="PANTHER" id="PTHR30604:SF1">
    <property type="entry name" value="DNA UTILIZATION PROTEIN HOFQ"/>
    <property type="match status" value="1"/>
</dbReference>
<evidence type="ECO:0000256" key="5">
    <source>
        <dbReference type="ARBA" id="ARBA00023136"/>
    </source>
</evidence>
<organism evidence="12 13">
    <name type="scientific">Simiduia aestuariiviva</name>
    <dbReference type="NCBI Taxonomy" id="1510459"/>
    <lineage>
        <taxon>Bacteria</taxon>
        <taxon>Pseudomonadati</taxon>
        <taxon>Pseudomonadota</taxon>
        <taxon>Gammaproteobacteria</taxon>
        <taxon>Cellvibrionales</taxon>
        <taxon>Cellvibrionaceae</taxon>
        <taxon>Simiduia</taxon>
    </lineage>
</organism>
<comment type="subcellular location">
    <subcellularLocation>
        <location evidence="8">Cell outer membrane</location>
    </subcellularLocation>
    <subcellularLocation>
        <location evidence="1">Membrane</location>
    </subcellularLocation>
</comment>
<keyword evidence="3 10" id="KW-0732">Signal</keyword>
<dbReference type="RefSeq" id="WP_246341113.1">
    <property type="nucleotide sequence ID" value="NZ_JACHXZ010000001.1"/>
</dbReference>
<accession>A0A839UNA5</accession>
<dbReference type="NCBIfam" id="TIGR02515">
    <property type="entry name" value="IV_pilus_PilQ"/>
    <property type="match status" value="1"/>
</dbReference>
<evidence type="ECO:0000256" key="4">
    <source>
        <dbReference type="ARBA" id="ARBA00022927"/>
    </source>
</evidence>
<evidence type="ECO:0000256" key="9">
    <source>
        <dbReference type="SAM" id="MobiDB-lite"/>
    </source>
</evidence>
<dbReference type="PANTHER" id="PTHR30604">
    <property type="entry name" value="PROTEIN TRANSPORT PROTEIN HOFQ"/>
    <property type="match status" value="1"/>
</dbReference>
<evidence type="ECO:0000256" key="6">
    <source>
        <dbReference type="ARBA" id="ARBA00023237"/>
    </source>
</evidence>
<dbReference type="Pfam" id="PF00263">
    <property type="entry name" value="Secretin"/>
    <property type="match status" value="1"/>
</dbReference>
<dbReference type="InterPro" id="IPR004846">
    <property type="entry name" value="T2SS/T3SS_dom"/>
</dbReference>
<reference evidence="12 13" key="1">
    <citation type="submission" date="2020-08" db="EMBL/GenBank/DDBJ databases">
        <title>Genomic Encyclopedia of Type Strains, Phase III (KMG-III): the genomes of soil and plant-associated and newly described type strains.</title>
        <authorList>
            <person name="Whitman W."/>
        </authorList>
    </citation>
    <scope>NUCLEOTIDE SEQUENCE [LARGE SCALE GENOMIC DNA]</scope>
    <source>
        <strain evidence="12 13">CECT 8571</strain>
    </source>
</reference>
<feature type="chain" id="PRO_5032271240" evidence="10">
    <location>
        <begin position="31"/>
        <end position="738"/>
    </location>
</feature>
<proteinExistence type="inferred from homology"/>
<gene>
    <name evidence="12" type="ORF">FHS30_000402</name>
</gene>
<evidence type="ECO:0000256" key="10">
    <source>
        <dbReference type="SAM" id="SignalP"/>
    </source>
</evidence>
<keyword evidence="2 8" id="KW-0813">Transport</keyword>
<keyword evidence="13" id="KW-1185">Reference proteome</keyword>
<feature type="region of interest" description="Disordered" evidence="9">
    <location>
        <begin position="411"/>
        <end position="435"/>
    </location>
</feature>
<dbReference type="InterPro" id="IPR013355">
    <property type="entry name" value="Pilus_4_PilQ"/>
</dbReference>
<evidence type="ECO:0000256" key="8">
    <source>
        <dbReference type="RuleBase" id="RU004004"/>
    </source>
</evidence>
<evidence type="ECO:0000256" key="1">
    <source>
        <dbReference type="ARBA" id="ARBA00004370"/>
    </source>
</evidence>
<dbReference type="InterPro" id="IPR021731">
    <property type="entry name" value="AMIN_dom"/>
</dbReference>
<sequence length="738" mass="80865">MKTPKYTLINLGCKMAAIAVMVFATLAAQASTIQDITFAELPGQRFEVHLQFNEAPAQPDGYTIDKPARIVLDFPETESGLTQKKYALSFENAQNAAVVSAGGRTRLILSLDDLAPYSTRVDGNTFILEVGGNNVSDYLAKSAASKTSALAAQSSVNKLANTEQANNSRVKVNDVDFTRNVQGAGELMFTLSDARLEVDVDEVSSGVRVTFINTFLEQELRRRLDVTDFATPVTEVNMDFDGRNTVVTIAAPGQYDYVAYQADNQYVISLKPLTKQELEDKNARFAFVGDKLSLNFQDIEVRSVLQLIADFTELNLVASDTVSGRITLRLDNVPWDQALDLVLKTKGLDKRQIGNVLMVAPAAEIAERERQELETQRQLQELAPLRTEYIRVRYANAKELFELFKGQRDTGARDFRSGSSGSGDDRNSTGSLLSERGRAIVDERTNSIILTDTEEKITEFKKVIAEIDIPIRQVQIEARIVIANTDFREELGVRWGTDGVRINGNSKSEWTGNLDGLMTGEGSGPEANFIDSDGDGTTDDERSILDTMLVDLGVQNAAGSFAASIITNDTYLAMELSALQDSGHAEIVSQPKVITGDKQKATILSGTEIPYQEAASSGATAISFKQAVLKLDVTPQITPDNRVIMELEVSKDNVGVVTNGIPSIDVTKLKTKVLAADGETIVLGGIFETEQIKGETKVPFLGDIPYLGRAFRRDVTFENKTELLIFITPRIMADNFTQ</sequence>
<feature type="signal peptide" evidence="10">
    <location>
        <begin position="1"/>
        <end position="30"/>
    </location>
</feature>
<dbReference type="InterPro" id="IPR038591">
    <property type="entry name" value="NolW-like_sf"/>
</dbReference>
<dbReference type="Gene3D" id="3.30.1370.120">
    <property type="match status" value="1"/>
</dbReference>
<comment type="similarity">
    <text evidence="7">Belongs to the bacterial secretin family.</text>
</comment>
<dbReference type="PRINTS" id="PR00811">
    <property type="entry name" value="BCTERIALGSPD"/>
</dbReference>
<evidence type="ECO:0000259" key="11">
    <source>
        <dbReference type="SMART" id="SM00965"/>
    </source>
</evidence>